<evidence type="ECO:0000313" key="4">
    <source>
        <dbReference type="Proteomes" id="UP000241074"/>
    </source>
</evidence>
<feature type="signal peptide" evidence="2">
    <location>
        <begin position="1"/>
        <end position="30"/>
    </location>
</feature>
<evidence type="ECO:0000256" key="1">
    <source>
        <dbReference type="SAM" id="Phobius"/>
    </source>
</evidence>
<dbReference type="EMBL" id="CP027861">
    <property type="protein sequence ID" value="AVQ00245.1"/>
    <property type="molecule type" value="Genomic_DNA"/>
</dbReference>
<reference evidence="3 4" key="1">
    <citation type="submission" date="2018-03" db="EMBL/GenBank/DDBJ databases">
        <title>Ahniella affigens gen. nov., sp. nov., a gammaproteobacterium isolated from sandy soil near a stream.</title>
        <authorList>
            <person name="Ko Y."/>
            <person name="Kim J.-H."/>
        </authorList>
    </citation>
    <scope>NUCLEOTIDE SEQUENCE [LARGE SCALE GENOMIC DNA]</scope>
    <source>
        <strain evidence="3 4">D13</strain>
        <plasmid evidence="4">Plasmid unnamed</plasmid>
    </source>
</reference>
<feature type="transmembrane region" description="Helical" evidence="1">
    <location>
        <begin position="54"/>
        <end position="87"/>
    </location>
</feature>
<evidence type="ECO:0000313" key="3">
    <source>
        <dbReference type="EMBL" id="AVQ00245.1"/>
    </source>
</evidence>
<proteinExistence type="predicted"/>
<keyword evidence="2" id="KW-0732">Signal</keyword>
<evidence type="ECO:0000256" key="2">
    <source>
        <dbReference type="SAM" id="SignalP"/>
    </source>
</evidence>
<sequence length="114" mass="11957">METLMKLAPQMLVFAAVMAVLALIPESAHAGQVAQDELAPLVQKIFDYLEGSVGLGIVIVAFVVAAIAAIAQRLIVFLSAFGLLIIVKYGPTVILNFFGATLDGIHAATSYLGN</sequence>
<keyword evidence="1" id="KW-1133">Transmembrane helix</keyword>
<reference evidence="3 4" key="2">
    <citation type="submission" date="2018-03" db="EMBL/GenBank/DDBJ databases">
        <authorList>
            <person name="Keele B.F."/>
        </authorList>
    </citation>
    <scope>NUCLEOTIDE SEQUENCE [LARGE SCALE GENOMIC DNA]</scope>
    <source>
        <strain evidence="3 4">D13</strain>
        <plasmid evidence="4">Plasmid unnamed</plasmid>
    </source>
</reference>
<dbReference type="InterPro" id="IPR007039">
    <property type="entry name" value="TrbC/VirB2"/>
</dbReference>
<feature type="chain" id="PRO_5015149058" description="Conjugal transfer protein TrbC" evidence="2">
    <location>
        <begin position="31"/>
        <end position="114"/>
    </location>
</feature>
<evidence type="ECO:0008006" key="5">
    <source>
        <dbReference type="Google" id="ProtNLM"/>
    </source>
</evidence>
<keyword evidence="4" id="KW-1185">Reference proteome</keyword>
<geneLocation type="plasmid" evidence="3">
    <name>unnamed</name>
</geneLocation>
<dbReference type="Proteomes" id="UP000241074">
    <property type="component" value="Plasmid unnamed"/>
</dbReference>
<dbReference type="KEGG" id="xba:C7S18_23400"/>
<gene>
    <name evidence="3" type="ORF">C7S18_23400</name>
</gene>
<name>A0A2P1PZJ6_9GAMM</name>
<dbReference type="AlphaFoldDB" id="A0A2P1PZJ6"/>
<keyword evidence="3" id="KW-0614">Plasmid</keyword>
<keyword evidence="1" id="KW-0812">Transmembrane</keyword>
<keyword evidence="1" id="KW-0472">Membrane</keyword>
<accession>A0A2P1PZJ6</accession>
<protein>
    <recommendedName>
        <fullName evidence="5">Conjugal transfer protein TrbC</fullName>
    </recommendedName>
</protein>
<dbReference type="Pfam" id="PF04956">
    <property type="entry name" value="TrbC"/>
    <property type="match status" value="1"/>
</dbReference>
<organism evidence="3 4">
    <name type="scientific">Ahniella affigens</name>
    <dbReference type="NCBI Taxonomy" id="2021234"/>
    <lineage>
        <taxon>Bacteria</taxon>
        <taxon>Pseudomonadati</taxon>
        <taxon>Pseudomonadota</taxon>
        <taxon>Gammaproteobacteria</taxon>
        <taxon>Lysobacterales</taxon>
        <taxon>Rhodanobacteraceae</taxon>
        <taxon>Ahniella</taxon>
    </lineage>
</organism>